<evidence type="ECO:0000256" key="1">
    <source>
        <dbReference type="SAM" id="Coils"/>
    </source>
</evidence>
<feature type="compositionally biased region" description="Low complexity" evidence="2">
    <location>
        <begin position="32"/>
        <end position="44"/>
    </location>
</feature>
<dbReference type="Proteomes" id="UP000002729">
    <property type="component" value="Unassembled WGS sequence"/>
</dbReference>
<feature type="region of interest" description="Disordered" evidence="2">
    <location>
        <begin position="1"/>
        <end position="47"/>
    </location>
</feature>
<feature type="coiled-coil region" evidence="1">
    <location>
        <begin position="69"/>
        <end position="96"/>
    </location>
</feature>
<gene>
    <name evidence="3" type="ORF">AURANDRAFT_63013</name>
</gene>
<dbReference type="KEGG" id="aaf:AURANDRAFT_63013"/>
<dbReference type="PANTHER" id="PTHR47026">
    <property type="entry name" value="PIGMENTOSA GTPASE REGULATOR-LIKE PROTEIN, PUTATIVE-RELATED"/>
    <property type="match status" value="1"/>
</dbReference>
<accession>F0Y536</accession>
<dbReference type="eggNOG" id="ENOG502QSYJ">
    <property type="taxonomic scope" value="Eukaryota"/>
</dbReference>
<dbReference type="PANTHER" id="PTHR47026:SF2">
    <property type="entry name" value="FLAGELLAR ASSOCIATED PROTEIN"/>
    <property type="match status" value="1"/>
</dbReference>
<proteinExistence type="predicted"/>
<sequence length="294" mass="34475">MGPRRAAASSKSGRPGQPARATAGQPARRRATSSVARATRPARAQESAVADFLQILEEHRKNCERQGKYVEAEIAKNRLEELKMHEENRRKEAMRSRQIAERLGVEEAHMLEFQQFNIIWDKKMSEYENHAADLVEAMKERHAAELRDFQGALLQRQARPKFSRELLNLRRIQEHLARQKDYTEAHKIKLKCDALEAWELEKWQNGKQQEMFQREAKFKHQKQQELVALQKRVQTGREEQKKQRQMDLERLLQRYQNVKSELEAQQNLERIRAERMASSGQWNSTIQKSGTIVA</sequence>
<dbReference type="GeneID" id="20224139"/>
<reference evidence="3 4" key="1">
    <citation type="journal article" date="2011" name="Proc. Natl. Acad. Sci. U.S.A.">
        <title>Niche of harmful alga Aureococcus anophagefferens revealed through ecogenomics.</title>
        <authorList>
            <person name="Gobler C.J."/>
            <person name="Berry D.L."/>
            <person name="Dyhrman S.T."/>
            <person name="Wilhelm S.W."/>
            <person name="Salamov A."/>
            <person name="Lobanov A.V."/>
            <person name="Zhang Y."/>
            <person name="Collier J.L."/>
            <person name="Wurch L.L."/>
            <person name="Kustka A.B."/>
            <person name="Dill B.D."/>
            <person name="Shah M."/>
            <person name="VerBerkmoes N.C."/>
            <person name="Kuo A."/>
            <person name="Terry A."/>
            <person name="Pangilinan J."/>
            <person name="Lindquist E.A."/>
            <person name="Lucas S."/>
            <person name="Paulsen I.T."/>
            <person name="Hattenrath-Lehmann T.K."/>
            <person name="Talmage S.C."/>
            <person name="Walker E.A."/>
            <person name="Koch F."/>
            <person name="Burson A.M."/>
            <person name="Marcoval M.A."/>
            <person name="Tang Y.Z."/>
            <person name="Lecleir G.R."/>
            <person name="Coyne K.J."/>
            <person name="Berg G.M."/>
            <person name="Bertrand E.M."/>
            <person name="Saito M.A."/>
            <person name="Gladyshev V.N."/>
            <person name="Grigoriev I.V."/>
        </authorList>
    </citation>
    <scope>NUCLEOTIDE SEQUENCE [LARGE SCALE GENOMIC DNA]</scope>
    <source>
        <strain evidence="4">CCMP 1984</strain>
    </source>
</reference>
<dbReference type="OMA" id="HSWNARI"/>
<evidence type="ECO:0000256" key="2">
    <source>
        <dbReference type="SAM" id="MobiDB-lite"/>
    </source>
</evidence>
<feature type="coiled-coil region" evidence="1">
    <location>
        <begin position="219"/>
        <end position="268"/>
    </location>
</feature>
<dbReference type="RefSeq" id="XP_009035496.1">
    <property type="nucleotide sequence ID" value="XM_009037248.1"/>
</dbReference>
<keyword evidence="1" id="KW-0175">Coiled coil</keyword>
<evidence type="ECO:0000313" key="3">
    <source>
        <dbReference type="EMBL" id="EGB09426.1"/>
    </source>
</evidence>
<protein>
    <submittedName>
        <fullName evidence="3">Uncharacterized protein</fullName>
    </submittedName>
</protein>
<dbReference type="AlphaFoldDB" id="F0Y536"/>
<name>F0Y536_AURAN</name>
<organism evidence="4">
    <name type="scientific">Aureococcus anophagefferens</name>
    <name type="common">Harmful bloom alga</name>
    <dbReference type="NCBI Taxonomy" id="44056"/>
    <lineage>
        <taxon>Eukaryota</taxon>
        <taxon>Sar</taxon>
        <taxon>Stramenopiles</taxon>
        <taxon>Ochrophyta</taxon>
        <taxon>Pelagophyceae</taxon>
        <taxon>Pelagomonadales</taxon>
        <taxon>Pelagomonadaceae</taxon>
        <taxon>Aureococcus</taxon>
    </lineage>
</organism>
<dbReference type="EMBL" id="GL833125">
    <property type="protein sequence ID" value="EGB09426.1"/>
    <property type="molecule type" value="Genomic_DNA"/>
</dbReference>
<keyword evidence="4" id="KW-1185">Reference proteome</keyword>
<dbReference type="OrthoDB" id="8062037at2759"/>
<evidence type="ECO:0000313" key="4">
    <source>
        <dbReference type="Proteomes" id="UP000002729"/>
    </source>
</evidence>
<dbReference type="InParanoid" id="F0Y536"/>